<evidence type="ECO:0000313" key="2">
    <source>
        <dbReference type="EMBL" id="TWT36323.1"/>
    </source>
</evidence>
<dbReference type="EMBL" id="SIHJ01000001">
    <property type="protein sequence ID" value="TWT36323.1"/>
    <property type="molecule type" value="Genomic_DNA"/>
</dbReference>
<sequence precursor="true">MRKWILIVVAACGLASSTGCLLPIYSADPARRAQELIYTSEDLRTFLDEWERIWFLDQPSHMKPYRTNGLVI</sequence>
<accession>A0A5C5VE94</accession>
<dbReference type="RefSeq" id="WP_146563134.1">
    <property type="nucleotide sequence ID" value="NZ_SIHJ01000001.1"/>
</dbReference>
<keyword evidence="3" id="KW-1185">Reference proteome</keyword>
<reference evidence="2 3" key="1">
    <citation type="submission" date="2019-02" db="EMBL/GenBank/DDBJ databases">
        <title>Deep-cultivation of Planctomycetes and their phenomic and genomic characterization uncovers novel biology.</title>
        <authorList>
            <person name="Wiegand S."/>
            <person name="Jogler M."/>
            <person name="Boedeker C."/>
            <person name="Pinto D."/>
            <person name="Vollmers J."/>
            <person name="Rivas-Marin E."/>
            <person name="Kohn T."/>
            <person name="Peeters S.H."/>
            <person name="Heuer A."/>
            <person name="Rast P."/>
            <person name="Oberbeckmann S."/>
            <person name="Bunk B."/>
            <person name="Jeske O."/>
            <person name="Meyerdierks A."/>
            <person name="Storesund J.E."/>
            <person name="Kallscheuer N."/>
            <person name="Luecker S."/>
            <person name="Lage O.M."/>
            <person name="Pohl T."/>
            <person name="Merkel B.J."/>
            <person name="Hornburger P."/>
            <person name="Mueller R.-W."/>
            <person name="Bruemmer F."/>
            <person name="Labrenz M."/>
            <person name="Spormann A.M."/>
            <person name="Op Den Camp H."/>
            <person name="Overmann J."/>
            <person name="Amann R."/>
            <person name="Jetten M.S.M."/>
            <person name="Mascher T."/>
            <person name="Medema M.H."/>
            <person name="Devos D.P."/>
            <person name="Kaster A.-K."/>
            <person name="Ovreas L."/>
            <person name="Rohde M."/>
            <person name="Galperin M.Y."/>
            <person name="Jogler C."/>
        </authorList>
    </citation>
    <scope>NUCLEOTIDE SEQUENCE [LARGE SCALE GENOMIC DNA]</scope>
    <source>
        <strain evidence="2 3">KOR34</strain>
    </source>
</reference>
<evidence type="ECO:0000256" key="1">
    <source>
        <dbReference type="SAM" id="SignalP"/>
    </source>
</evidence>
<evidence type="ECO:0000313" key="3">
    <source>
        <dbReference type="Proteomes" id="UP000316714"/>
    </source>
</evidence>
<dbReference type="Proteomes" id="UP000316714">
    <property type="component" value="Unassembled WGS sequence"/>
</dbReference>
<comment type="caution">
    <text evidence="2">The sequence shown here is derived from an EMBL/GenBank/DDBJ whole genome shotgun (WGS) entry which is preliminary data.</text>
</comment>
<keyword evidence="1" id="KW-0732">Signal</keyword>
<dbReference type="AlphaFoldDB" id="A0A5C5VE94"/>
<proteinExistence type="predicted"/>
<feature type="chain" id="PRO_5023009899" evidence="1">
    <location>
        <begin position="22"/>
        <end position="72"/>
    </location>
</feature>
<dbReference type="OrthoDB" id="285838at2"/>
<dbReference type="PROSITE" id="PS51257">
    <property type="entry name" value="PROKAR_LIPOPROTEIN"/>
    <property type="match status" value="1"/>
</dbReference>
<feature type="signal peptide" evidence="1">
    <location>
        <begin position="1"/>
        <end position="21"/>
    </location>
</feature>
<organism evidence="2 3">
    <name type="scientific">Posidoniimonas corsicana</name>
    <dbReference type="NCBI Taxonomy" id="1938618"/>
    <lineage>
        <taxon>Bacteria</taxon>
        <taxon>Pseudomonadati</taxon>
        <taxon>Planctomycetota</taxon>
        <taxon>Planctomycetia</taxon>
        <taxon>Pirellulales</taxon>
        <taxon>Lacipirellulaceae</taxon>
        <taxon>Posidoniimonas</taxon>
    </lineage>
</organism>
<gene>
    <name evidence="2" type="ORF">KOR34_12270</name>
</gene>
<protein>
    <submittedName>
        <fullName evidence="2">Uncharacterized protein</fullName>
    </submittedName>
</protein>
<name>A0A5C5VE94_9BACT</name>